<dbReference type="InterPro" id="IPR036047">
    <property type="entry name" value="F-box-like_dom_sf"/>
</dbReference>
<proteinExistence type="predicted"/>
<evidence type="ECO:0000259" key="2">
    <source>
        <dbReference type="Pfam" id="PF08268"/>
    </source>
</evidence>
<feature type="domain" description="F-box associated beta-propeller type 3" evidence="2">
    <location>
        <begin position="112"/>
        <end position="237"/>
    </location>
</feature>
<evidence type="ECO:0000313" key="4">
    <source>
        <dbReference type="Proteomes" id="UP001231189"/>
    </source>
</evidence>
<dbReference type="EMBL" id="JAUUTY010000007">
    <property type="protein sequence ID" value="KAK1612563.1"/>
    <property type="molecule type" value="Genomic_DNA"/>
</dbReference>
<dbReference type="InterPro" id="IPR050796">
    <property type="entry name" value="SCF_F-box_component"/>
</dbReference>
<comment type="caution">
    <text evidence="3">The sequence shown here is derived from an EMBL/GenBank/DDBJ whole genome shotgun (WGS) entry which is preliminary data.</text>
</comment>
<dbReference type="InterPro" id="IPR017451">
    <property type="entry name" value="F-box-assoc_interact_dom"/>
</dbReference>
<dbReference type="NCBIfam" id="TIGR01640">
    <property type="entry name" value="F_box_assoc_1"/>
    <property type="match status" value="1"/>
</dbReference>
<organism evidence="3 4">
    <name type="scientific">Lolium multiflorum</name>
    <name type="common">Italian ryegrass</name>
    <name type="synonym">Lolium perenne subsp. multiflorum</name>
    <dbReference type="NCBI Taxonomy" id="4521"/>
    <lineage>
        <taxon>Eukaryota</taxon>
        <taxon>Viridiplantae</taxon>
        <taxon>Streptophyta</taxon>
        <taxon>Embryophyta</taxon>
        <taxon>Tracheophyta</taxon>
        <taxon>Spermatophyta</taxon>
        <taxon>Magnoliopsida</taxon>
        <taxon>Liliopsida</taxon>
        <taxon>Poales</taxon>
        <taxon>Poaceae</taxon>
        <taxon>BOP clade</taxon>
        <taxon>Pooideae</taxon>
        <taxon>Poodae</taxon>
        <taxon>Poeae</taxon>
        <taxon>Poeae Chloroplast Group 2 (Poeae type)</taxon>
        <taxon>Loliodinae</taxon>
        <taxon>Loliinae</taxon>
        <taxon>Lolium</taxon>
    </lineage>
</organism>
<sequence length="274" mass="30717">MVEPCSVLPDDIIEDILARLPAKTVYRCRWLSRTWMTRLISNDFAEKHFRLANGHGGPRILLLHDSMSTYGCGKVQMWSPDNPDGTNPKEIPTSQRGTSDFIFVDGCAKVHMRSPDGTNLKEVPTSQRGMNHIAAFLVTQQCRGLVILKAIGHSHTYYVLNPSTGQMAVLPQSPTMIHCETTPLGLGYDTHAKKHKVVCIRNHCDNAKKTFGFNACEVYVINSTTKDWRPVESKEKQRGMDLAWTSSIRLGTCMEMAADLQGFRMALQARISEH</sequence>
<reference evidence="3" key="1">
    <citation type="submission" date="2023-07" db="EMBL/GenBank/DDBJ databases">
        <title>A chromosome-level genome assembly of Lolium multiflorum.</title>
        <authorList>
            <person name="Chen Y."/>
            <person name="Copetti D."/>
            <person name="Kolliker R."/>
            <person name="Studer B."/>
        </authorList>
    </citation>
    <scope>NUCLEOTIDE SEQUENCE</scope>
    <source>
        <strain evidence="3">02402/16</strain>
        <tissue evidence="3">Leaf</tissue>
    </source>
</reference>
<dbReference type="AlphaFoldDB" id="A0AAD8R0M6"/>
<dbReference type="Pfam" id="PF08268">
    <property type="entry name" value="FBA_3"/>
    <property type="match status" value="1"/>
</dbReference>
<dbReference type="SUPFAM" id="SSF81383">
    <property type="entry name" value="F-box domain"/>
    <property type="match status" value="1"/>
</dbReference>
<evidence type="ECO:0000259" key="1">
    <source>
        <dbReference type="Pfam" id="PF00646"/>
    </source>
</evidence>
<dbReference type="PANTHER" id="PTHR31672">
    <property type="entry name" value="BNACNNG10540D PROTEIN"/>
    <property type="match status" value="1"/>
</dbReference>
<evidence type="ECO:0008006" key="5">
    <source>
        <dbReference type="Google" id="ProtNLM"/>
    </source>
</evidence>
<dbReference type="Pfam" id="PF00646">
    <property type="entry name" value="F-box"/>
    <property type="match status" value="1"/>
</dbReference>
<dbReference type="PANTHER" id="PTHR31672:SF13">
    <property type="entry name" value="F-BOX PROTEIN CPR30-LIKE"/>
    <property type="match status" value="1"/>
</dbReference>
<dbReference type="Proteomes" id="UP001231189">
    <property type="component" value="Unassembled WGS sequence"/>
</dbReference>
<keyword evidence="4" id="KW-1185">Reference proteome</keyword>
<dbReference type="InterPro" id="IPR013187">
    <property type="entry name" value="F-box-assoc_dom_typ3"/>
</dbReference>
<dbReference type="InterPro" id="IPR001810">
    <property type="entry name" value="F-box_dom"/>
</dbReference>
<evidence type="ECO:0000313" key="3">
    <source>
        <dbReference type="EMBL" id="KAK1612563.1"/>
    </source>
</evidence>
<gene>
    <name evidence="3" type="ORF">QYE76_036236</name>
</gene>
<name>A0AAD8R0M6_LOLMU</name>
<protein>
    <recommendedName>
        <fullName evidence="5">F-box domain-containing protein</fullName>
    </recommendedName>
</protein>
<feature type="domain" description="F-box" evidence="1">
    <location>
        <begin position="7"/>
        <end position="38"/>
    </location>
</feature>
<accession>A0AAD8R0M6</accession>